<protein>
    <submittedName>
        <fullName evidence="1">Uncharacterized conserved protein, DUF1697 family</fullName>
    </submittedName>
</protein>
<sequence>MRTCKARVTARRGLKTFVALLRAVNVGGTGKLPMNDLKAMCEAAGFAEVRTFIASGNVIFKSGKPEGGIRAALEASLKDYAGKPIGVLVRTAAELAAVLKANPFPKAAPNLTVAIFLNKAPPAAALSQITGRAGEEVRLGKREIYVHYRDGIGKSKLKIPAAADGTARNMTTIAKLTGLAG</sequence>
<gene>
    <name evidence="1" type="ORF">SAMN05444169_0404</name>
</gene>
<dbReference type="InterPro" id="IPR012545">
    <property type="entry name" value="DUF1697"/>
</dbReference>
<dbReference type="PANTHER" id="PTHR36439:SF1">
    <property type="entry name" value="DUF1697 DOMAIN-CONTAINING PROTEIN"/>
    <property type="match status" value="1"/>
</dbReference>
<name>A0A1M5GVI3_9BRAD</name>
<reference evidence="1 2" key="1">
    <citation type="submission" date="2016-11" db="EMBL/GenBank/DDBJ databases">
        <authorList>
            <person name="Jaros S."/>
            <person name="Januszkiewicz K."/>
            <person name="Wedrychowicz H."/>
        </authorList>
    </citation>
    <scope>NUCLEOTIDE SEQUENCE [LARGE SCALE GENOMIC DNA]</scope>
    <source>
        <strain evidence="1 2">GAS242</strain>
    </source>
</reference>
<dbReference type="SUPFAM" id="SSF160379">
    <property type="entry name" value="SP0830-like"/>
    <property type="match status" value="1"/>
</dbReference>
<dbReference type="Proteomes" id="UP000190675">
    <property type="component" value="Chromosome I"/>
</dbReference>
<dbReference type="EMBL" id="LT670818">
    <property type="protein sequence ID" value="SHG07698.1"/>
    <property type="molecule type" value="Genomic_DNA"/>
</dbReference>
<evidence type="ECO:0000313" key="2">
    <source>
        <dbReference type="Proteomes" id="UP000190675"/>
    </source>
</evidence>
<dbReference type="PANTHER" id="PTHR36439">
    <property type="entry name" value="BLL4334 PROTEIN"/>
    <property type="match status" value="1"/>
</dbReference>
<dbReference type="Gene3D" id="3.30.70.1280">
    <property type="entry name" value="SP0830-like domains"/>
    <property type="match status" value="1"/>
</dbReference>
<accession>A0A1M5GVI3</accession>
<dbReference type="Pfam" id="PF08002">
    <property type="entry name" value="DUF1697"/>
    <property type="match status" value="1"/>
</dbReference>
<dbReference type="AlphaFoldDB" id="A0A1M5GVI3"/>
<proteinExistence type="predicted"/>
<organism evidence="1 2">
    <name type="scientific">Bradyrhizobium erythrophlei</name>
    <dbReference type="NCBI Taxonomy" id="1437360"/>
    <lineage>
        <taxon>Bacteria</taxon>
        <taxon>Pseudomonadati</taxon>
        <taxon>Pseudomonadota</taxon>
        <taxon>Alphaproteobacteria</taxon>
        <taxon>Hyphomicrobiales</taxon>
        <taxon>Nitrobacteraceae</taxon>
        <taxon>Bradyrhizobium</taxon>
    </lineage>
</organism>
<evidence type="ECO:0000313" key="1">
    <source>
        <dbReference type="EMBL" id="SHG07698.1"/>
    </source>
</evidence>
<dbReference type="PIRSF" id="PIRSF008502">
    <property type="entry name" value="UCP008502"/>
    <property type="match status" value="1"/>
</dbReference>